<dbReference type="AlphaFoldDB" id="A0A8S1HY92"/>
<proteinExistence type="predicted"/>
<sequence length="190" mass="20720">MGGSQSTNRAAKFSGTSNTRRTPPTSTTARRTPSVRNTNRSVKDFSKYWSDAGCMRSKSPRGSVKRSSSARRSRAQSTERDRLGPSSSSSTNTPFTSPRSPREKLSVRDSNTRSSLRAGSGSSSPYLEVRGRRSRQSSGSIGAPSTASSKTDVYSDEFTHAAMAAARLKRMSLRTSEFQPTHHSQETPIY</sequence>
<evidence type="ECO:0000256" key="1">
    <source>
        <dbReference type="SAM" id="MobiDB-lite"/>
    </source>
</evidence>
<reference evidence="2" key="1">
    <citation type="submission" date="2020-10" db="EMBL/GenBank/DDBJ databases">
        <authorList>
            <person name="Kikuchi T."/>
        </authorList>
    </citation>
    <scope>NUCLEOTIDE SEQUENCE</scope>
    <source>
        <strain evidence="2">NKZ352</strain>
    </source>
</reference>
<feature type="region of interest" description="Disordered" evidence="1">
    <location>
        <begin position="1"/>
        <end position="155"/>
    </location>
</feature>
<feature type="compositionally biased region" description="Low complexity" evidence="1">
    <location>
        <begin position="16"/>
        <end position="36"/>
    </location>
</feature>
<feature type="compositionally biased region" description="Low complexity" evidence="1">
    <location>
        <begin position="113"/>
        <end position="124"/>
    </location>
</feature>
<evidence type="ECO:0000313" key="3">
    <source>
        <dbReference type="Proteomes" id="UP000835052"/>
    </source>
</evidence>
<name>A0A8S1HY92_9PELO</name>
<feature type="compositionally biased region" description="Basic and acidic residues" evidence="1">
    <location>
        <begin position="100"/>
        <end position="111"/>
    </location>
</feature>
<organism evidence="2 3">
    <name type="scientific">Caenorhabditis auriculariae</name>
    <dbReference type="NCBI Taxonomy" id="2777116"/>
    <lineage>
        <taxon>Eukaryota</taxon>
        <taxon>Metazoa</taxon>
        <taxon>Ecdysozoa</taxon>
        <taxon>Nematoda</taxon>
        <taxon>Chromadorea</taxon>
        <taxon>Rhabditida</taxon>
        <taxon>Rhabditina</taxon>
        <taxon>Rhabditomorpha</taxon>
        <taxon>Rhabditoidea</taxon>
        <taxon>Rhabditidae</taxon>
        <taxon>Peloderinae</taxon>
        <taxon>Caenorhabditis</taxon>
    </lineage>
</organism>
<feature type="compositionally biased region" description="Polar residues" evidence="1">
    <location>
        <begin position="143"/>
        <end position="152"/>
    </location>
</feature>
<protein>
    <submittedName>
        <fullName evidence="2">Uncharacterized protein</fullName>
    </submittedName>
</protein>
<dbReference type="OrthoDB" id="5875903at2759"/>
<comment type="caution">
    <text evidence="2">The sequence shown here is derived from an EMBL/GenBank/DDBJ whole genome shotgun (WGS) entry which is preliminary data.</text>
</comment>
<gene>
    <name evidence="2" type="ORF">CAUJ_LOCUS14049</name>
</gene>
<evidence type="ECO:0000313" key="2">
    <source>
        <dbReference type="EMBL" id="CAD6198143.1"/>
    </source>
</evidence>
<feature type="compositionally biased region" description="Low complexity" evidence="1">
    <location>
        <begin position="85"/>
        <end position="99"/>
    </location>
</feature>
<dbReference type="Proteomes" id="UP000835052">
    <property type="component" value="Unassembled WGS sequence"/>
</dbReference>
<dbReference type="EMBL" id="CAJGYM010000116">
    <property type="protein sequence ID" value="CAD6198143.1"/>
    <property type="molecule type" value="Genomic_DNA"/>
</dbReference>
<keyword evidence="3" id="KW-1185">Reference proteome</keyword>
<accession>A0A8S1HY92</accession>